<dbReference type="PRINTS" id="PR00107">
    <property type="entry name" value="PHOSPHOCPHPR"/>
</dbReference>
<dbReference type="AlphaFoldDB" id="A0A7C1AWJ0"/>
<keyword evidence="4" id="KW-0598">Phosphotransferase system</keyword>
<dbReference type="PANTHER" id="PTHR33705:SF2">
    <property type="entry name" value="PHOSPHOCARRIER PROTEIN NPR"/>
    <property type="match status" value="1"/>
</dbReference>
<dbReference type="NCBIfam" id="TIGR01003">
    <property type="entry name" value="PTS_HPr_family"/>
    <property type="match status" value="1"/>
</dbReference>
<evidence type="ECO:0000256" key="2">
    <source>
        <dbReference type="ARBA" id="ARBA00010736"/>
    </source>
</evidence>
<dbReference type="InterPro" id="IPR035895">
    <property type="entry name" value="HPr-like_sf"/>
</dbReference>
<sequence length="89" mass="9816">MELGRHFVVANEKGIHARVAARITEVAQRFRSEIWLEKDGNRVNGKSVLDVLSLACPRGTDVRVVAIGPDAKDALDAIADLFRKKFGET</sequence>
<protein>
    <submittedName>
        <fullName evidence="6">HPr family phosphocarrier protein</fullName>
    </submittedName>
</protein>
<proteinExistence type="inferred from homology"/>
<comment type="subcellular location">
    <subcellularLocation>
        <location evidence="1">Cytoplasm</location>
    </subcellularLocation>
</comment>
<dbReference type="Gene3D" id="3.30.1340.10">
    <property type="entry name" value="HPr-like"/>
    <property type="match status" value="1"/>
</dbReference>
<comment type="caution">
    <text evidence="6">The sequence shown here is derived from an EMBL/GenBank/DDBJ whole genome shotgun (WGS) entry which is preliminary data.</text>
</comment>
<dbReference type="InterPro" id="IPR050399">
    <property type="entry name" value="HPr"/>
</dbReference>
<keyword evidence="3" id="KW-0963">Cytoplasm</keyword>
<dbReference type="PROSITE" id="PS51350">
    <property type="entry name" value="PTS_HPR_DOM"/>
    <property type="match status" value="1"/>
</dbReference>
<dbReference type="GO" id="GO:0009401">
    <property type="term" value="P:phosphoenolpyruvate-dependent sugar phosphotransferase system"/>
    <property type="evidence" value="ECO:0007669"/>
    <property type="project" value="UniProtKB-KW"/>
</dbReference>
<gene>
    <name evidence="6" type="ORF">ENG14_05080</name>
</gene>
<accession>A0A7C1AWJ0</accession>
<name>A0A7C1AWJ0_9BACT</name>
<feature type="domain" description="HPr" evidence="5">
    <location>
        <begin position="2"/>
        <end position="89"/>
    </location>
</feature>
<evidence type="ECO:0000256" key="4">
    <source>
        <dbReference type="ARBA" id="ARBA00022683"/>
    </source>
</evidence>
<evidence type="ECO:0000256" key="3">
    <source>
        <dbReference type="ARBA" id="ARBA00022490"/>
    </source>
</evidence>
<dbReference type="GO" id="GO:0005737">
    <property type="term" value="C:cytoplasm"/>
    <property type="evidence" value="ECO:0007669"/>
    <property type="project" value="UniProtKB-SubCell"/>
</dbReference>
<evidence type="ECO:0000313" key="6">
    <source>
        <dbReference type="EMBL" id="HDL90257.1"/>
    </source>
</evidence>
<dbReference type="PANTHER" id="PTHR33705">
    <property type="entry name" value="PHOSPHOCARRIER PROTEIN HPR"/>
    <property type="match status" value="1"/>
</dbReference>
<dbReference type="Proteomes" id="UP000886355">
    <property type="component" value="Unassembled WGS sequence"/>
</dbReference>
<reference evidence="6" key="1">
    <citation type="journal article" date="2020" name="mSystems">
        <title>Genome- and Community-Level Interaction Insights into Carbon Utilization and Element Cycling Functions of Hydrothermarchaeota in Hydrothermal Sediment.</title>
        <authorList>
            <person name="Zhou Z."/>
            <person name="Liu Y."/>
            <person name="Xu W."/>
            <person name="Pan J."/>
            <person name="Luo Z.H."/>
            <person name="Li M."/>
        </authorList>
    </citation>
    <scope>NUCLEOTIDE SEQUENCE [LARGE SCALE GENOMIC DNA]</scope>
    <source>
        <strain evidence="6">HyVt-19</strain>
    </source>
</reference>
<comment type="similarity">
    <text evidence="2">Belongs to the HPr family.</text>
</comment>
<dbReference type="SUPFAM" id="SSF55594">
    <property type="entry name" value="HPr-like"/>
    <property type="match status" value="1"/>
</dbReference>
<organism evidence="6">
    <name type="scientific">Thermodesulforhabdus norvegica</name>
    <dbReference type="NCBI Taxonomy" id="39841"/>
    <lineage>
        <taxon>Bacteria</taxon>
        <taxon>Pseudomonadati</taxon>
        <taxon>Thermodesulfobacteriota</taxon>
        <taxon>Syntrophobacteria</taxon>
        <taxon>Syntrophobacterales</taxon>
        <taxon>Thermodesulforhabdaceae</taxon>
        <taxon>Thermodesulforhabdus</taxon>
    </lineage>
</organism>
<dbReference type="EMBL" id="DQZW01000241">
    <property type="protein sequence ID" value="HDL90257.1"/>
    <property type="molecule type" value="Genomic_DNA"/>
</dbReference>
<dbReference type="InterPro" id="IPR000032">
    <property type="entry name" value="HPr-like"/>
</dbReference>
<evidence type="ECO:0000259" key="5">
    <source>
        <dbReference type="PROSITE" id="PS51350"/>
    </source>
</evidence>
<dbReference type="Pfam" id="PF00381">
    <property type="entry name" value="PTS-HPr"/>
    <property type="match status" value="1"/>
</dbReference>
<evidence type="ECO:0000256" key="1">
    <source>
        <dbReference type="ARBA" id="ARBA00004496"/>
    </source>
</evidence>